<keyword evidence="1" id="KW-0812">Transmembrane</keyword>
<proteinExistence type="predicted"/>
<organism evidence="2">
    <name type="scientific">uncultured marine group II/III euryarchaeote KM3_202_H06</name>
    <dbReference type="NCBI Taxonomy" id="1457980"/>
    <lineage>
        <taxon>Archaea</taxon>
        <taxon>Methanobacteriati</taxon>
        <taxon>Methanobacteriota</taxon>
        <taxon>environmental samples</taxon>
    </lineage>
</organism>
<feature type="transmembrane region" description="Helical" evidence="1">
    <location>
        <begin position="84"/>
        <end position="102"/>
    </location>
</feature>
<evidence type="ECO:0000313" key="2">
    <source>
        <dbReference type="EMBL" id="AIF07429.1"/>
    </source>
</evidence>
<protein>
    <submittedName>
        <fullName evidence="2">Uncharacterized protein</fullName>
    </submittedName>
</protein>
<feature type="transmembrane region" description="Helical" evidence="1">
    <location>
        <begin position="56"/>
        <end position="78"/>
    </location>
</feature>
<dbReference type="EMBL" id="KF900802">
    <property type="protein sequence ID" value="AIF07429.1"/>
    <property type="molecule type" value="Genomic_DNA"/>
</dbReference>
<reference evidence="2" key="1">
    <citation type="journal article" date="2014" name="Genome Biol. Evol.">
        <title>Pangenome evidence for extensive interdomain horizontal transfer affecting lineage core and shell genes in uncultured planktonic thaumarchaeota and euryarchaeota.</title>
        <authorList>
            <person name="Deschamps P."/>
            <person name="Zivanovic Y."/>
            <person name="Moreira D."/>
            <person name="Rodriguez-Valera F."/>
            <person name="Lopez-Garcia P."/>
        </authorList>
    </citation>
    <scope>NUCLEOTIDE SEQUENCE</scope>
</reference>
<keyword evidence="1" id="KW-0472">Membrane</keyword>
<feature type="transmembrane region" description="Helical" evidence="1">
    <location>
        <begin position="31"/>
        <end position="49"/>
    </location>
</feature>
<accession>A0A075GUM5</accession>
<evidence type="ECO:0000256" key="1">
    <source>
        <dbReference type="SAM" id="Phobius"/>
    </source>
</evidence>
<dbReference type="AlphaFoldDB" id="A0A075GUM5"/>
<sequence>MWFWIALFLVLGVITLYYSRHQPFPEISGRFAAVLIIIGAVLWISTTAPRPTGESVPAIVAAFIGGVAVVIGVIHMTVLRNDVVVAPFGGVLLCMGAISLMGDRWAEMGQTEQIGSFAVASVLVLLEIYLAFRGLVVGVQGISWSKSGLRQVRRGLIHGPNGAITHFERSWDMEDPWINSMSHAALALIHRHSGNEEEERGHVLELEKAGGWESVDQSWLDAIEKALNQVRPGSLRDD</sequence>
<name>A0A075GUM5_9EURY</name>
<feature type="transmembrane region" description="Helical" evidence="1">
    <location>
        <begin position="114"/>
        <end position="132"/>
    </location>
</feature>
<keyword evidence="1" id="KW-1133">Transmembrane helix</keyword>